<protein>
    <submittedName>
        <fullName evidence="6">LysR family transcriptional regulator</fullName>
    </submittedName>
</protein>
<evidence type="ECO:0000313" key="6">
    <source>
        <dbReference type="EMBL" id="TCK98942.1"/>
    </source>
</evidence>
<dbReference type="Gene3D" id="1.10.10.10">
    <property type="entry name" value="Winged helix-like DNA-binding domain superfamily/Winged helix DNA-binding domain"/>
    <property type="match status" value="1"/>
</dbReference>
<dbReference type="InterPro" id="IPR000847">
    <property type="entry name" value="LysR_HTH_N"/>
</dbReference>
<comment type="similarity">
    <text evidence="1">Belongs to the LysR transcriptional regulatory family.</text>
</comment>
<gene>
    <name evidence="6" type="ORF">BXY66_4005</name>
</gene>
<dbReference type="SUPFAM" id="SSF46785">
    <property type="entry name" value="Winged helix' DNA-binding domain"/>
    <property type="match status" value="1"/>
</dbReference>
<keyword evidence="7" id="KW-1185">Reference proteome</keyword>
<name>A0A4R1N1Y4_9RHOB</name>
<dbReference type="AlphaFoldDB" id="A0A4R1N1Y4"/>
<sequence length="277" mass="29920">MDLRFVETLLATIDGGSIAAAARAQGITAAAATQRVGALEAELKVSLLQRNGRNMAATPACETILSDLREMLALRAGLEAELAREVLSGTLRLGAISTALGEFGSSIIASLGKSAPDLELKVFPGGSQATYESFTQRTVDMALVVKPPFELPKTVRFDSVVRHPIGLVRPRDAPRDIPFVIYARDSWGGKLCFDALTELHNTPRVLCEMDAVEAIAQLVAEGVGQAVLPWWDGLQRNAEALNFEPIVGHLREVGLVSWQREIEKPVNRLVREALGLC</sequence>
<comment type="caution">
    <text evidence="6">The sequence shown here is derived from an EMBL/GenBank/DDBJ whole genome shotgun (WGS) entry which is preliminary data.</text>
</comment>
<dbReference type="OrthoDB" id="7639163at2"/>
<evidence type="ECO:0000259" key="5">
    <source>
        <dbReference type="PROSITE" id="PS50931"/>
    </source>
</evidence>
<evidence type="ECO:0000256" key="4">
    <source>
        <dbReference type="ARBA" id="ARBA00023163"/>
    </source>
</evidence>
<dbReference type="Pfam" id="PF00126">
    <property type="entry name" value="HTH_1"/>
    <property type="match status" value="1"/>
</dbReference>
<dbReference type="Gene3D" id="3.40.190.10">
    <property type="entry name" value="Periplasmic binding protein-like II"/>
    <property type="match status" value="2"/>
</dbReference>
<reference evidence="6 7" key="1">
    <citation type="submission" date="2019-03" db="EMBL/GenBank/DDBJ databases">
        <title>Genomic Encyclopedia of Archaeal and Bacterial Type Strains, Phase II (KMG-II): from individual species to whole genera.</title>
        <authorList>
            <person name="Goeker M."/>
        </authorList>
    </citation>
    <scope>NUCLEOTIDE SEQUENCE [LARGE SCALE GENOMIC DNA]</scope>
    <source>
        <strain evidence="6 7">DSM 26433</strain>
    </source>
</reference>
<dbReference type="EMBL" id="SMGR01000006">
    <property type="protein sequence ID" value="TCK98942.1"/>
    <property type="molecule type" value="Genomic_DNA"/>
</dbReference>
<evidence type="ECO:0000313" key="7">
    <source>
        <dbReference type="Proteomes" id="UP000295673"/>
    </source>
</evidence>
<evidence type="ECO:0000256" key="3">
    <source>
        <dbReference type="ARBA" id="ARBA00023125"/>
    </source>
</evidence>
<proteinExistence type="inferred from homology"/>
<dbReference type="InterPro" id="IPR005119">
    <property type="entry name" value="LysR_subst-bd"/>
</dbReference>
<accession>A0A4R1N1Y4</accession>
<dbReference type="PANTHER" id="PTHR30126:SF94">
    <property type="entry name" value="LYSR FAMILY TRANSCRIPTIONAL REGULATOR"/>
    <property type="match status" value="1"/>
</dbReference>
<organism evidence="6 7">
    <name type="scientific">Shimia isoporae</name>
    <dbReference type="NCBI Taxonomy" id="647720"/>
    <lineage>
        <taxon>Bacteria</taxon>
        <taxon>Pseudomonadati</taxon>
        <taxon>Pseudomonadota</taxon>
        <taxon>Alphaproteobacteria</taxon>
        <taxon>Rhodobacterales</taxon>
        <taxon>Roseobacteraceae</taxon>
    </lineage>
</organism>
<dbReference type="GO" id="GO:0000976">
    <property type="term" value="F:transcription cis-regulatory region binding"/>
    <property type="evidence" value="ECO:0007669"/>
    <property type="project" value="TreeGrafter"/>
</dbReference>
<evidence type="ECO:0000256" key="2">
    <source>
        <dbReference type="ARBA" id="ARBA00023015"/>
    </source>
</evidence>
<dbReference type="PANTHER" id="PTHR30126">
    <property type="entry name" value="HTH-TYPE TRANSCRIPTIONAL REGULATOR"/>
    <property type="match status" value="1"/>
</dbReference>
<keyword evidence="4" id="KW-0804">Transcription</keyword>
<keyword evidence="2" id="KW-0805">Transcription regulation</keyword>
<dbReference type="Pfam" id="PF03466">
    <property type="entry name" value="LysR_substrate"/>
    <property type="match status" value="1"/>
</dbReference>
<dbReference type="Proteomes" id="UP000295673">
    <property type="component" value="Unassembled WGS sequence"/>
</dbReference>
<dbReference type="PROSITE" id="PS50931">
    <property type="entry name" value="HTH_LYSR"/>
    <property type="match status" value="1"/>
</dbReference>
<dbReference type="RefSeq" id="WP_132862112.1">
    <property type="nucleotide sequence ID" value="NZ_SMGR01000006.1"/>
</dbReference>
<evidence type="ECO:0000256" key="1">
    <source>
        <dbReference type="ARBA" id="ARBA00009437"/>
    </source>
</evidence>
<dbReference type="InterPro" id="IPR036390">
    <property type="entry name" value="WH_DNA-bd_sf"/>
</dbReference>
<dbReference type="GO" id="GO:0003700">
    <property type="term" value="F:DNA-binding transcription factor activity"/>
    <property type="evidence" value="ECO:0007669"/>
    <property type="project" value="InterPro"/>
</dbReference>
<dbReference type="InterPro" id="IPR036388">
    <property type="entry name" value="WH-like_DNA-bd_sf"/>
</dbReference>
<keyword evidence="3" id="KW-0238">DNA-binding</keyword>
<dbReference type="SUPFAM" id="SSF53850">
    <property type="entry name" value="Periplasmic binding protein-like II"/>
    <property type="match status" value="1"/>
</dbReference>
<feature type="domain" description="HTH lysR-type" evidence="5">
    <location>
        <begin position="1"/>
        <end position="58"/>
    </location>
</feature>